<dbReference type="SUPFAM" id="SSF52540">
    <property type="entry name" value="P-loop containing nucleoside triphosphate hydrolases"/>
    <property type="match status" value="1"/>
</dbReference>
<dbReference type="PANTHER" id="PTHR33844">
    <property type="entry name" value="SULFOTRANSFER_1 DOMAIN-CONTAINING PROTEIN"/>
    <property type="match status" value="1"/>
</dbReference>
<dbReference type="Gene3D" id="3.40.50.300">
    <property type="entry name" value="P-loop containing nucleotide triphosphate hydrolases"/>
    <property type="match status" value="1"/>
</dbReference>
<reference evidence="2" key="1">
    <citation type="submission" date="2017-02" db="EMBL/GenBank/DDBJ databases">
        <authorList>
            <person name="Daims H."/>
        </authorList>
    </citation>
    <scope>NUCLEOTIDE SEQUENCE [LARGE SCALE GENOMIC DNA]</scope>
</reference>
<dbReference type="PANTHER" id="PTHR33844:SF1">
    <property type="entry name" value="SULFOTRANSFERASE DOMAIN-CONTAINING PROTEIN"/>
    <property type="match status" value="1"/>
</dbReference>
<evidence type="ECO:0008006" key="3">
    <source>
        <dbReference type="Google" id="ProtNLM"/>
    </source>
</evidence>
<dbReference type="RefSeq" id="WP_087144614.1">
    <property type="nucleotide sequence ID" value="NZ_FUKI01000141.1"/>
</dbReference>
<dbReference type="Pfam" id="PF13469">
    <property type="entry name" value="Sulfotransfer_3"/>
    <property type="match status" value="1"/>
</dbReference>
<keyword evidence="2" id="KW-1185">Reference proteome</keyword>
<sequence>MQALEETVPALFQTALAHYHSPLQAIEKIWQHPGMIPVAITPSPEVIWLDVKTYSFTEWKFRYSIKNLINSQGLGHCFSSDIQLLMDDGVLTNNLLPTGFVFHMSKCGSTLMTKALAQLPSHMTVSEGTPLHENLWQYLTCHWQQPVALIAHNLVLIRNLILAMGRRRLPEQQHFFVKFRSWNVAFVEAIQQAFPNVPCLFMYRDPAEVLVSSLNKSTTGQSRLKDSGAAAFITGHSTEALKTMGDLDYFASLYEHYMRCGLSPAPGRMHYLNYKQMTKANLAGILQQAFGYRASATDMTLMQAQFDSYAKDDSGATRFTPDSLAKQKQITPEIRAVTDERLMPWYEQLEHSNSNLNNGLS</sequence>
<gene>
    <name evidence="1" type="ORF">CRENPOLYSF1_630003</name>
</gene>
<dbReference type="InterPro" id="IPR027417">
    <property type="entry name" value="P-loop_NTPase"/>
</dbReference>
<dbReference type="AlphaFoldDB" id="A0A1R4HFQ5"/>
<name>A0A1R4HFQ5_9GAMM</name>
<dbReference type="Proteomes" id="UP000195667">
    <property type="component" value="Unassembled WGS sequence"/>
</dbReference>
<organism evidence="1 2">
    <name type="scientific">Crenothrix polyspora</name>
    <dbReference type="NCBI Taxonomy" id="360316"/>
    <lineage>
        <taxon>Bacteria</taxon>
        <taxon>Pseudomonadati</taxon>
        <taxon>Pseudomonadota</taxon>
        <taxon>Gammaproteobacteria</taxon>
        <taxon>Methylococcales</taxon>
        <taxon>Crenotrichaceae</taxon>
        <taxon>Crenothrix</taxon>
    </lineage>
</organism>
<dbReference type="EMBL" id="FUKI01000141">
    <property type="protein sequence ID" value="SJM95053.1"/>
    <property type="molecule type" value="Genomic_DNA"/>
</dbReference>
<dbReference type="OrthoDB" id="5380394at2"/>
<evidence type="ECO:0000313" key="1">
    <source>
        <dbReference type="EMBL" id="SJM95053.1"/>
    </source>
</evidence>
<evidence type="ECO:0000313" key="2">
    <source>
        <dbReference type="Proteomes" id="UP000195667"/>
    </source>
</evidence>
<protein>
    <recommendedName>
        <fullName evidence="3">Sulfotransferase family protein</fullName>
    </recommendedName>
</protein>
<proteinExistence type="predicted"/>
<accession>A0A1R4HFQ5</accession>